<sequence length="140" mass="15948">MTTRQNSLFSFRKSTDDLRRNSLKITTTTPSFRKKVTSLFTVKTKSTEIIKSSDRSPTEIFESPLESPLESPAVNLLTPPTTPSVMSFNKEETGHDLAGQVKEILGSTLDQVDMEIDEDWEEHRNVLQETLDQNSWKIIM</sequence>
<dbReference type="Proteomes" id="UP000253551">
    <property type="component" value="Unassembled WGS sequence"/>
</dbReference>
<keyword evidence="2" id="KW-1185">Reference proteome</keyword>
<gene>
    <name evidence="1" type="ORF">CU098_003684</name>
</gene>
<protein>
    <submittedName>
        <fullName evidence="1">Uncharacterized protein</fullName>
    </submittedName>
</protein>
<dbReference type="EMBL" id="PJQM01004082">
    <property type="protein sequence ID" value="RCH85805.1"/>
    <property type="molecule type" value="Genomic_DNA"/>
</dbReference>
<reference evidence="1 2" key="1">
    <citation type="journal article" date="2018" name="G3 (Bethesda)">
        <title>Phylogenetic and Phylogenomic Definition of Rhizopus Species.</title>
        <authorList>
            <person name="Gryganskyi A.P."/>
            <person name="Golan J."/>
            <person name="Dolatabadi S."/>
            <person name="Mondo S."/>
            <person name="Robb S."/>
            <person name="Idnurm A."/>
            <person name="Muszewska A."/>
            <person name="Steczkiewicz K."/>
            <person name="Masonjones S."/>
            <person name="Liao H.L."/>
            <person name="Gajdeczka M.T."/>
            <person name="Anike F."/>
            <person name="Vuek A."/>
            <person name="Anishchenko I.M."/>
            <person name="Voigt K."/>
            <person name="de Hoog G.S."/>
            <person name="Smith M.E."/>
            <person name="Heitman J."/>
            <person name="Vilgalys R."/>
            <person name="Stajich J.E."/>
        </authorList>
    </citation>
    <scope>NUCLEOTIDE SEQUENCE [LARGE SCALE GENOMIC DNA]</scope>
    <source>
        <strain evidence="1 2">LSU 92-RS-03</strain>
    </source>
</reference>
<evidence type="ECO:0000313" key="2">
    <source>
        <dbReference type="Proteomes" id="UP000253551"/>
    </source>
</evidence>
<evidence type="ECO:0000313" key="1">
    <source>
        <dbReference type="EMBL" id="RCH85805.1"/>
    </source>
</evidence>
<organism evidence="1 2">
    <name type="scientific">Rhizopus stolonifer</name>
    <name type="common">Rhizopus nigricans</name>
    <dbReference type="NCBI Taxonomy" id="4846"/>
    <lineage>
        <taxon>Eukaryota</taxon>
        <taxon>Fungi</taxon>
        <taxon>Fungi incertae sedis</taxon>
        <taxon>Mucoromycota</taxon>
        <taxon>Mucoromycotina</taxon>
        <taxon>Mucoromycetes</taxon>
        <taxon>Mucorales</taxon>
        <taxon>Mucorineae</taxon>
        <taxon>Rhizopodaceae</taxon>
        <taxon>Rhizopus</taxon>
    </lineage>
</organism>
<dbReference type="OrthoDB" id="2286861at2759"/>
<accession>A0A367J7C8</accession>
<proteinExistence type="predicted"/>
<dbReference type="AlphaFoldDB" id="A0A367J7C8"/>
<comment type="caution">
    <text evidence="1">The sequence shown here is derived from an EMBL/GenBank/DDBJ whole genome shotgun (WGS) entry which is preliminary data.</text>
</comment>
<name>A0A367J7C8_RHIST</name>